<feature type="region of interest" description="Disordered" evidence="1">
    <location>
        <begin position="236"/>
        <end position="255"/>
    </location>
</feature>
<organism evidence="2 3">
    <name type="scientific">Blastomonas aquatica</name>
    <dbReference type="NCBI Taxonomy" id="1510276"/>
    <lineage>
        <taxon>Bacteria</taxon>
        <taxon>Pseudomonadati</taxon>
        <taxon>Pseudomonadota</taxon>
        <taxon>Alphaproteobacteria</taxon>
        <taxon>Sphingomonadales</taxon>
        <taxon>Sphingomonadaceae</taxon>
        <taxon>Blastomonas</taxon>
    </lineage>
</organism>
<comment type="caution">
    <text evidence="2">The sequence shown here is derived from an EMBL/GenBank/DDBJ whole genome shotgun (WGS) entry which is preliminary data.</text>
</comment>
<accession>A0ABQ1J0Q8</accession>
<feature type="compositionally biased region" description="Low complexity" evidence="1">
    <location>
        <begin position="236"/>
        <end position="245"/>
    </location>
</feature>
<sequence>MSDFIGVVDLTVRLSSMNPLGHIEDQSANRCLESAMIQACQTVHAVVAREDPELAARYLDRGMVPYGASDKYFHFERYQDIMLYARTLRSDLIARKLPFKLCVSTGDLAKGSLIDELRTLRASLSSDASKIPEEVGKQITDVFNTHDLAEIDLLLKLYRASSTSRSSVMLSTRLETFKGFGIWIDASLVGHADGVFRNYFPTRGPGQRLIVQGFLDCPFKRDHNDVVIRLTTSSAPASGAATGNGRNKAGSEFDEPATVLSGGQTAMIDDILDLLRRSSKAGDDNAIYYISLLTTIVRSSQFGKIEWLAAQRALSKKKKLAAGWQYYPPIFHTLALDRQHRAMIRKIPGIELTLAAMIDEVHAALTAEPSSATVPAHQPTERNAATLTQLALVRSKDHIFGKVVRHIEATFGVAMMRRIWSAPSDMLNDERKVAMLEVMASK</sequence>
<protein>
    <submittedName>
        <fullName evidence="2">Uncharacterized protein</fullName>
    </submittedName>
</protein>
<evidence type="ECO:0000256" key="1">
    <source>
        <dbReference type="SAM" id="MobiDB-lite"/>
    </source>
</evidence>
<dbReference type="RefSeq" id="WP_188513137.1">
    <property type="nucleotide sequence ID" value="NZ_BMGD01000002.1"/>
</dbReference>
<proteinExistence type="predicted"/>
<name>A0ABQ1J0Q8_9SPHN</name>
<dbReference type="Proteomes" id="UP000614261">
    <property type="component" value="Unassembled WGS sequence"/>
</dbReference>
<evidence type="ECO:0000313" key="2">
    <source>
        <dbReference type="EMBL" id="GGB55828.1"/>
    </source>
</evidence>
<evidence type="ECO:0000313" key="3">
    <source>
        <dbReference type="Proteomes" id="UP000614261"/>
    </source>
</evidence>
<dbReference type="EMBL" id="BMGD01000002">
    <property type="protein sequence ID" value="GGB55828.1"/>
    <property type="molecule type" value="Genomic_DNA"/>
</dbReference>
<reference evidence="3" key="1">
    <citation type="journal article" date="2019" name="Int. J. Syst. Evol. Microbiol.">
        <title>The Global Catalogue of Microorganisms (GCM) 10K type strain sequencing project: providing services to taxonomists for standard genome sequencing and annotation.</title>
        <authorList>
            <consortium name="The Broad Institute Genomics Platform"/>
            <consortium name="The Broad Institute Genome Sequencing Center for Infectious Disease"/>
            <person name="Wu L."/>
            <person name="Ma J."/>
        </authorList>
    </citation>
    <scope>NUCLEOTIDE SEQUENCE [LARGE SCALE GENOMIC DNA]</scope>
    <source>
        <strain evidence="3">CGMCC 1.12851</strain>
    </source>
</reference>
<gene>
    <name evidence="2" type="ORF">GCM10010833_08160</name>
</gene>
<keyword evidence="3" id="KW-1185">Reference proteome</keyword>